<sequence>MSLIISNELVQASGLPESELLQELVLLLFQGEKITLGSASHFLGMTQLEFQALLAKKNLCIHYDVDELHEDVKNLQELGLL</sequence>
<dbReference type="RefSeq" id="WP_017748991.1">
    <property type="nucleotide sequence ID" value="NZ_KQ976354.1"/>
</dbReference>
<dbReference type="InterPro" id="IPR005368">
    <property type="entry name" value="UPF0175"/>
</dbReference>
<comment type="caution">
    <text evidence="1">The sequence shown here is derived from an EMBL/GenBank/DDBJ whole genome shotgun (WGS) entry which is preliminary data.</text>
</comment>
<organism evidence="1 2">
    <name type="scientific">Scytonema hofmannii PCC 7110</name>
    <dbReference type="NCBI Taxonomy" id="128403"/>
    <lineage>
        <taxon>Bacteria</taxon>
        <taxon>Bacillati</taxon>
        <taxon>Cyanobacteriota</taxon>
        <taxon>Cyanophyceae</taxon>
        <taxon>Nostocales</taxon>
        <taxon>Scytonemataceae</taxon>
        <taxon>Scytonema</taxon>
    </lineage>
</organism>
<evidence type="ECO:0000313" key="1">
    <source>
        <dbReference type="EMBL" id="KYC35468.1"/>
    </source>
</evidence>
<reference evidence="1 2" key="1">
    <citation type="journal article" date="2013" name="Genome Biol. Evol.">
        <title>Genomes of Stigonematalean cyanobacteria (subsection V) and the evolution of oxygenic photosynthesis from prokaryotes to plastids.</title>
        <authorList>
            <person name="Dagan T."/>
            <person name="Roettger M."/>
            <person name="Stucken K."/>
            <person name="Landan G."/>
            <person name="Koch R."/>
            <person name="Major P."/>
            <person name="Gould S.B."/>
            <person name="Goremykin V.V."/>
            <person name="Rippka R."/>
            <person name="Tandeau de Marsac N."/>
            <person name="Gugger M."/>
            <person name="Lockhart P.J."/>
            <person name="Allen J.F."/>
            <person name="Brune I."/>
            <person name="Maus I."/>
            <person name="Puhler A."/>
            <person name="Martin W.F."/>
        </authorList>
    </citation>
    <scope>NUCLEOTIDE SEQUENCE [LARGE SCALE GENOMIC DNA]</scope>
    <source>
        <strain evidence="1 2">PCC 7110</strain>
    </source>
</reference>
<keyword evidence="2" id="KW-1185">Reference proteome</keyword>
<dbReference type="EMBL" id="ANNX02000051">
    <property type="protein sequence ID" value="KYC35468.1"/>
    <property type="molecule type" value="Genomic_DNA"/>
</dbReference>
<dbReference type="Pfam" id="PF03683">
    <property type="entry name" value="UPF0175"/>
    <property type="match status" value="1"/>
</dbReference>
<proteinExistence type="predicted"/>
<gene>
    <name evidence="1" type="ORF">WA1_06480</name>
</gene>
<dbReference type="AlphaFoldDB" id="A0A139WSQ9"/>
<accession>A0A139WSQ9</accession>
<name>A0A139WSQ9_9CYAN</name>
<evidence type="ECO:0000313" key="2">
    <source>
        <dbReference type="Proteomes" id="UP000076925"/>
    </source>
</evidence>
<protein>
    <submittedName>
        <fullName evidence="1">Uncharacterized protein</fullName>
    </submittedName>
</protein>
<dbReference type="OrthoDB" id="462653at2"/>
<dbReference type="Proteomes" id="UP000076925">
    <property type="component" value="Unassembled WGS sequence"/>
</dbReference>